<evidence type="ECO:0000313" key="4">
    <source>
        <dbReference type="EMBL" id="SVE10234.1"/>
    </source>
</evidence>
<dbReference type="PANTHER" id="PTHR23084">
    <property type="entry name" value="PHOSPHATIDYLINOSITOL-4-PHOSPHATE 5-KINASE RELATED"/>
    <property type="match status" value="1"/>
</dbReference>
<dbReference type="InterPro" id="IPR003409">
    <property type="entry name" value="MORN"/>
</dbReference>
<feature type="non-terminal residue" evidence="4">
    <location>
        <position position="221"/>
    </location>
</feature>
<evidence type="ECO:0000259" key="3">
    <source>
        <dbReference type="PROSITE" id="PS50076"/>
    </source>
</evidence>
<dbReference type="PRINTS" id="PR00625">
    <property type="entry name" value="JDOMAIN"/>
</dbReference>
<accession>A0A383ARB5</accession>
<evidence type="ECO:0000256" key="2">
    <source>
        <dbReference type="SAM" id="MobiDB-lite"/>
    </source>
</evidence>
<dbReference type="SUPFAM" id="SSF46565">
    <property type="entry name" value="Chaperone J-domain"/>
    <property type="match status" value="1"/>
</dbReference>
<feature type="region of interest" description="Disordered" evidence="2">
    <location>
        <begin position="80"/>
        <end position="107"/>
    </location>
</feature>
<protein>
    <recommendedName>
        <fullName evidence="3">J domain-containing protein</fullName>
    </recommendedName>
</protein>
<dbReference type="Pfam" id="PF02493">
    <property type="entry name" value="MORN"/>
    <property type="match status" value="4"/>
</dbReference>
<dbReference type="EMBL" id="UINC01194237">
    <property type="protein sequence ID" value="SVE10234.1"/>
    <property type="molecule type" value="Genomic_DNA"/>
</dbReference>
<dbReference type="SMART" id="SM00271">
    <property type="entry name" value="DnaJ"/>
    <property type="match status" value="1"/>
</dbReference>
<dbReference type="Gene3D" id="1.10.287.110">
    <property type="entry name" value="DnaJ domain"/>
    <property type="match status" value="1"/>
</dbReference>
<dbReference type="PANTHER" id="PTHR23084:SF263">
    <property type="entry name" value="MORN REPEAT-CONTAINING PROTEIN 1"/>
    <property type="match status" value="1"/>
</dbReference>
<dbReference type="SMART" id="SM00698">
    <property type="entry name" value="MORN"/>
    <property type="match status" value="4"/>
</dbReference>
<dbReference type="Pfam" id="PF00226">
    <property type="entry name" value="DnaJ"/>
    <property type="match status" value="1"/>
</dbReference>
<dbReference type="Gene3D" id="2.20.110.10">
    <property type="entry name" value="Histone H3 K4-specific methyltransferase SET7/9 N-terminal domain"/>
    <property type="match status" value="2"/>
</dbReference>
<dbReference type="SUPFAM" id="SSF82185">
    <property type="entry name" value="Histone H3 K4-specific methyltransferase SET7/9 N-terminal domain"/>
    <property type="match status" value="1"/>
</dbReference>
<keyword evidence="1" id="KW-0677">Repeat</keyword>
<evidence type="ECO:0000256" key="1">
    <source>
        <dbReference type="ARBA" id="ARBA00022737"/>
    </source>
</evidence>
<dbReference type="InterPro" id="IPR036869">
    <property type="entry name" value="J_dom_sf"/>
</dbReference>
<feature type="compositionally biased region" description="Basic and acidic residues" evidence="2">
    <location>
        <begin position="89"/>
        <end position="105"/>
    </location>
</feature>
<gene>
    <name evidence="4" type="ORF">METZ01_LOCUS463088</name>
</gene>
<sequence>MEMSTKRNIIHKDYEVLELKPGASLINIKKAYKKLVKKWHPDLFPSHRPKAQEKAHQMFRQISDAYARVIKLHQEHSNKNFSGRQQEPSFHEFYPEPSDWEKDKTSPTQTIEMVDRKWPDGTKYEGMSLNGKFHGRGIYTYPNGDIYTGEFRLGKIQGQGQFNFKNGDKYVGAVYENQMHGQGKMTFATGGHYIGRFANNHFHGEGVLATPEKVHAGRWDS</sequence>
<dbReference type="PROSITE" id="PS50076">
    <property type="entry name" value="DNAJ_2"/>
    <property type="match status" value="1"/>
</dbReference>
<dbReference type="InterPro" id="IPR001623">
    <property type="entry name" value="DnaJ_domain"/>
</dbReference>
<organism evidence="4">
    <name type="scientific">marine metagenome</name>
    <dbReference type="NCBI Taxonomy" id="408172"/>
    <lineage>
        <taxon>unclassified sequences</taxon>
        <taxon>metagenomes</taxon>
        <taxon>ecological metagenomes</taxon>
    </lineage>
</organism>
<proteinExistence type="predicted"/>
<reference evidence="4" key="1">
    <citation type="submission" date="2018-05" db="EMBL/GenBank/DDBJ databases">
        <authorList>
            <person name="Lanie J.A."/>
            <person name="Ng W.-L."/>
            <person name="Kazmierczak K.M."/>
            <person name="Andrzejewski T.M."/>
            <person name="Davidsen T.M."/>
            <person name="Wayne K.J."/>
            <person name="Tettelin H."/>
            <person name="Glass J.I."/>
            <person name="Rusch D."/>
            <person name="Podicherti R."/>
            <person name="Tsui H.-C.T."/>
            <person name="Winkler M.E."/>
        </authorList>
    </citation>
    <scope>NUCLEOTIDE SEQUENCE</scope>
</reference>
<dbReference type="CDD" id="cd06257">
    <property type="entry name" value="DnaJ"/>
    <property type="match status" value="1"/>
</dbReference>
<feature type="domain" description="J" evidence="3">
    <location>
        <begin position="12"/>
        <end position="91"/>
    </location>
</feature>
<name>A0A383ARB5_9ZZZZ</name>
<dbReference type="AlphaFoldDB" id="A0A383ARB5"/>